<dbReference type="CDD" id="cd06433">
    <property type="entry name" value="GT_2_WfgS_like"/>
    <property type="match status" value="1"/>
</dbReference>
<reference evidence="2" key="1">
    <citation type="submission" date="2021-06" db="EMBL/GenBank/DDBJ databases">
        <title>New haloarchaea isolates fom saline soil.</title>
        <authorList>
            <person name="Duran-Viseras A."/>
            <person name="Sanchez-Porro C.S."/>
            <person name="Ventosa A."/>
        </authorList>
    </citation>
    <scope>NUCLEOTIDE SEQUENCE</scope>
    <source>
        <strain evidence="2">JCM 18369</strain>
    </source>
</reference>
<dbReference type="PANTHER" id="PTHR43685">
    <property type="entry name" value="GLYCOSYLTRANSFERASE"/>
    <property type="match status" value="1"/>
</dbReference>
<dbReference type="SUPFAM" id="SSF53448">
    <property type="entry name" value="Nucleotide-diphospho-sugar transferases"/>
    <property type="match status" value="1"/>
</dbReference>
<dbReference type="Gene3D" id="3.90.550.10">
    <property type="entry name" value="Spore Coat Polysaccharide Biosynthesis Protein SpsA, Chain A"/>
    <property type="match status" value="1"/>
</dbReference>
<organism evidence="2 3">
    <name type="scientific">Haloarcula salina</name>
    <dbReference type="NCBI Taxonomy" id="1429914"/>
    <lineage>
        <taxon>Archaea</taxon>
        <taxon>Methanobacteriati</taxon>
        <taxon>Methanobacteriota</taxon>
        <taxon>Stenosarchaea group</taxon>
        <taxon>Halobacteria</taxon>
        <taxon>Halobacteriales</taxon>
        <taxon>Haloarculaceae</taxon>
        <taxon>Haloarcula</taxon>
    </lineage>
</organism>
<proteinExistence type="predicted"/>
<dbReference type="InterPro" id="IPR001173">
    <property type="entry name" value="Glyco_trans_2-like"/>
</dbReference>
<sequence length="266" mass="29844">MSSPLVTVVTPSYNQAEFLEDTLVSVLEQSGPPVEHVVVDGGSTDGSVELLEEYEDQYNLRWVSEPDEGQSDAVNKGIEMATGEWLCWINSDDYLLLGAIESFAQAREANPRSDFIYGDFVFVDADGNEIGKKYNTKPSKFVHKYWYQFTGNHSSFFKREVMDALGGVDEDYDYAMDTDLFWRLLETDFTLTHVPVFFGARRLHEAAKTTGEPPAERRREIARLEADYPTSAIETLLPKPILSGAAMGLQGLYHLTDGRPEALAHL</sequence>
<feature type="domain" description="Glycosyltransferase 2-like" evidence="1">
    <location>
        <begin position="7"/>
        <end position="158"/>
    </location>
</feature>
<dbReference type="Pfam" id="PF00535">
    <property type="entry name" value="Glycos_transf_2"/>
    <property type="match status" value="1"/>
</dbReference>
<gene>
    <name evidence="2" type="ORF">KTS37_01330</name>
</gene>
<evidence type="ECO:0000313" key="2">
    <source>
        <dbReference type="EMBL" id="MBV0900418.1"/>
    </source>
</evidence>
<dbReference type="Proteomes" id="UP001166304">
    <property type="component" value="Unassembled WGS sequence"/>
</dbReference>
<evidence type="ECO:0000313" key="3">
    <source>
        <dbReference type="Proteomes" id="UP001166304"/>
    </source>
</evidence>
<protein>
    <submittedName>
        <fullName evidence="2">Glycosyltransferase</fullName>
    </submittedName>
</protein>
<dbReference type="RefSeq" id="WP_162412281.1">
    <property type="nucleotide sequence ID" value="NZ_JAHQXE010000001.1"/>
</dbReference>
<dbReference type="AlphaFoldDB" id="A0AA41FXC6"/>
<dbReference type="InterPro" id="IPR050834">
    <property type="entry name" value="Glycosyltransf_2"/>
</dbReference>
<evidence type="ECO:0000259" key="1">
    <source>
        <dbReference type="Pfam" id="PF00535"/>
    </source>
</evidence>
<keyword evidence="3" id="KW-1185">Reference proteome</keyword>
<accession>A0AA41FXC6</accession>
<name>A0AA41FXC6_9EURY</name>
<comment type="caution">
    <text evidence="2">The sequence shown here is derived from an EMBL/GenBank/DDBJ whole genome shotgun (WGS) entry which is preliminary data.</text>
</comment>
<dbReference type="InterPro" id="IPR029044">
    <property type="entry name" value="Nucleotide-diphossugar_trans"/>
</dbReference>
<dbReference type="EMBL" id="JAHQXE010000001">
    <property type="protein sequence ID" value="MBV0900418.1"/>
    <property type="molecule type" value="Genomic_DNA"/>
</dbReference>
<dbReference type="PANTHER" id="PTHR43685:SF2">
    <property type="entry name" value="GLYCOSYLTRANSFERASE 2-LIKE DOMAIN-CONTAINING PROTEIN"/>
    <property type="match status" value="1"/>
</dbReference>